<keyword evidence="3" id="KW-1185">Reference proteome</keyword>
<proteinExistence type="predicted"/>
<reference evidence="2" key="1">
    <citation type="journal article" date="2023" name="Mol. Biol. Evol.">
        <title>Third-Generation Sequencing Reveals the Adaptive Role of the Epigenome in Three Deep-Sea Polychaetes.</title>
        <authorList>
            <person name="Perez M."/>
            <person name="Aroh O."/>
            <person name="Sun Y."/>
            <person name="Lan Y."/>
            <person name="Juniper S.K."/>
            <person name="Young C.R."/>
            <person name="Angers B."/>
            <person name="Qian P.Y."/>
        </authorList>
    </citation>
    <scope>NUCLEOTIDE SEQUENCE</scope>
    <source>
        <strain evidence="2">R07B-5</strain>
    </source>
</reference>
<accession>A0AAD9PBD3</accession>
<feature type="region of interest" description="Disordered" evidence="1">
    <location>
        <begin position="370"/>
        <end position="439"/>
    </location>
</feature>
<evidence type="ECO:0000256" key="1">
    <source>
        <dbReference type="SAM" id="MobiDB-lite"/>
    </source>
</evidence>
<evidence type="ECO:0000313" key="2">
    <source>
        <dbReference type="EMBL" id="KAK2191699.1"/>
    </source>
</evidence>
<dbReference type="EMBL" id="JAODUO010000047">
    <property type="protein sequence ID" value="KAK2191699.1"/>
    <property type="molecule type" value="Genomic_DNA"/>
</dbReference>
<dbReference type="AlphaFoldDB" id="A0AAD9PBD3"/>
<organism evidence="2 3">
    <name type="scientific">Ridgeia piscesae</name>
    <name type="common">Tubeworm</name>
    <dbReference type="NCBI Taxonomy" id="27915"/>
    <lineage>
        <taxon>Eukaryota</taxon>
        <taxon>Metazoa</taxon>
        <taxon>Spiralia</taxon>
        <taxon>Lophotrochozoa</taxon>
        <taxon>Annelida</taxon>
        <taxon>Polychaeta</taxon>
        <taxon>Sedentaria</taxon>
        <taxon>Canalipalpata</taxon>
        <taxon>Sabellida</taxon>
        <taxon>Siboglinidae</taxon>
        <taxon>Ridgeia</taxon>
    </lineage>
</organism>
<sequence length="585" mass="68378">MEDFPVKTKTDLILENAQDGIIGLLKKWPDMKSKLRIGYNQPLPPKMRRTMWKLYLKNEEVLKRYAEILANNPRVAISPLDLDISCKCEQLLMSEPTFAHLNGSVGAFYAMKAVLSYHHSLKKTRASLPPSDFLLVVPFVHLMAEHISRKEPAPGHIVTLLVEEYFTLIESLPAYVNGAADNHYAELKEFLRATAKLLFEICPELGKEMGKIFVPSDGYVSMDVFICYRLCQHGRIHLLQVMSAWTCSSVTDDVSMDVFICYRLCYVSIDVVLFIWDQYFILSDNVDLRKDLLPAYMAVFFKLLHHRLKDCDSMRKHFFANLQPEGGRVAVPALDHTQAHLLPWEHWGGEEIPPFTTSDDRRRVREDRVAEKQRELEEEKEEIERRKREEERERREEEDRLTQQMKEEKMLTEKERQHLEGLLDEEKRKREKSEQVAASEIEKLQREIEILKRYQTRSPTLLLQSTQSLYRSRHLETHPVPVPERSESPGHEREAIIAFVDRVSRSFHKIAYGDGKDRAELNQQTRVKQREYAEDVKMAEREVFGRELKANEFDELPESEKRAVADRIMKLGEERRQRELDAAGN</sequence>
<name>A0AAD9PBD3_RIDPI</name>
<comment type="caution">
    <text evidence="2">The sequence shown here is derived from an EMBL/GenBank/DDBJ whole genome shotgun (WGS) entry which is preliminary data.</text>
</comment>
<protein>
    <submittedName>
        <fullName evidence="2">Uncharacterized protein</fullName>
    </submittedName>
</protein>
<gene>
    <name evidence="2" type="ORF">NP493_47g01010</name>
</gene>
<evidence type="ECO:0000313" key="3">
    <source>
        <dbReference type="Proteomes" id="UP001209878"/>
    </source>
</evidence>
<dbReference type="Proteomes" id="UP001209878">
    <property type="component" value="Unassembled WGS sequence"/>
</dbReference>